<protein>
    <recommendedName>
        <fullName evidence="3">EthD domain-containing protein</fullName>
    </recommendedName>
</protein>
<evidence type="ECO:0000313" key="1">
    <source>
        <dbReference type="EMBL" id="PQP16377.1"/>
    </source>
</evidence>
<dbReference type="AlphaFoldDB" id="A0A2S8INN2"/>
<organism evidence="1 2">
    <name type="scientific">Rhodococcus opacus</name>
    <name type="common">Nocardia opaca</name>
    <dbReference type="NCBI Taxonomy" id="37919"/>
    <lineage>
        <taxon>Bacteria</taxon>
        <taxon>Bacillati</taxon>
        <taxon>Actinomycetota</taxon>
        <taxon>Actinomycetes</taxon>
        <taxon>Mycobacteriales</taxon>
        <taxon>Nocardiaceae</taxon>
        <taxon>Rhodococcus</taxon>
    </lineage>
</organism>
<proteinExistence type="predicted"/>
<comment type="caution">
    <text evidence="1">The sequence shown here is derived from an EMBL/GenBank/DDBJ whole genome shotgun (WGS) entry which is preliminary data.</text>
</comment>
<evidence type="ECO:0008006" key="3">
    <source>
        <dbReference type="Google" id="ProtNLM"/>
    </source>
</evidence>
<sequence>MFGGPTTPVHEEELNRWYEQHLEQMCSLPGITAAHLYRPSGDQLPRTKAKLPQTLGIYEYDTVDHAGAAEALAAAHSEGAKRGAYEAGVSIPGPPDGSFTVDSQYQSAYYNLVSRFPRDSRERWDLTSKTIFMVFGGPTKPALEEEVMRWYIDVHLDEICSLPGIVSGQFFRPSIAQLADTTVKLPEVLGLYEYETDDLAGAIDGLFAAHLQGMKSGVYEPGLSIPGPAEGIWALNPQHQSAYYELVSRWSREDA</sequence>
<evidence type="ECO:0000313" key="2">
    <source>
        <dbReference type="Proteomes" id="UP000239290"/>
    </source>
</evidence>
<accession>A0A2S8INN2</accession>
<dbReference type="Proteomes" id="UP000239290">
    <property type="component" value="Unassembled WGS sequence"/>
</dbReference>
<dbReference type="EMBL" id="PUIO01000064">
    <property type="protein sequence ID" value="PQP16377.1"/>
    <property type="molecule type" value="Genomic_DNA"/>
</dbReference>
<gene>
    <name evidence="1" type="ORF">C5613_36420</name>
</gene>
<reference evidence="2" key="1">
    <citation type="submission" date="2018-02" db="EMBL/GenBank/DDBJ databases">
        <title>Draft genome sequencing of Rhodococcus opacus KU647198.</title>
        <authorList>
            <person name="Zheng B.-X."/>
        </authorList>
    </citation>
    <scope>NUCLEOTIDE SEQUENCE [LARGE SCALE GENOMIC DNA]</scope>
    <source>
        <strain evidence="2">04-OD7</strain>
    </source>
</reference>
<name>A0A2S8INN2_RHOOP</name>